<accession>A0A814T6W1</accession>
<feature type="domain" description="CHAT" evidence="1">
    <location>
        <begin position="743"/>
        <end position="1030"/>
    </location>
</feature>
<organism evidence="2 3">
    <name type="scientific">Adineta ricciae</name>
    <name type="common">Rotifer</name>
    <dbReference type="NCBI Taxonomy" id="249248"/>
    <lineage>
        <taxon>Eukaryota</taxon>
        <taxon>Metazoa</taxon>
        <taxon>Spiralia</taxon>
        <taxon>Gnathifera</taxon>
        <taxon>Rotifera</taxon>
        <taxon>Eurotatoria</taxon>
        <taxon>Bdelloidea</taxon>
        <taxon>Adinetida</taxon>
        <taxon>Adinetidae</taxon>
        <taxon>Adineta</taxon>
    </lineage>
</organism>
<proteinExistence type="predicted"/>
<evidence type="ECO:0000313" key="2">
    <source>
        <dbReference type="EMBL" id="CAF1157908.1"/>
    </source>
</evidence>
<dbReference type="SMART" id="SM00028">
    <property type="entry name" value="TPR"/>
    <property type="match status" value="3"/>
</dbReference>
<dbReference type="AlphaFoldDB" id="A0A814T6W1"/>
<dbReference type="InterPro" id="IPR019734">
    <property type="entry name" value="TPR_rpt"/>
</dbReference>
<gene>
    <name evidence="2" type="ORF">EDS130_LOCUS22976</name>
</gene>
<dbReference type="Gene3D" id="1.25.40.10">
    <property type="entry name" value="Tetratricopeptide repeat domain"/>
    <property type="match status" value="1"/>
</dbReference>
<dbReference type="Proteomes" id="UP000663852">
    <property type="component" value="Unassembled WGS sequence"/>
</dbReference>
<name>A0A814T6W1_ADIRI</name>
<dbReference type="InterPro" id="IPR024983">
    <property type="entry name" value="CHAT_dom"/>
</dbReference>
<comment type="caution">
    <text evidence="2">The sequence shown here is derived from an EMBL/GenBank/DDBJ whole genome shotgun (WGS) entry which is preliminary data.</text>
</comment>
<dbReference type="EMBL" id="CAJNOJ010000123">
    <property type="protein sequence ID" value="CAF1157908.1"/>
    <property type="molecule type" value="Genomic_DNA"/>
</dbReference>
<dbReference type="InterPro" id="IPR050754">
    <property type="entry name" value="FKBP4/5/8-like"/>
</dbReference>
<dbReference type="PANTHER" id="PTHR46512">
    <property type="entry name" value="PEPTIDYLPROLYL ISOMERASE"/>
    <property type="match status" value="1"/>
</dbReference>
<evidence type="ECO:0000259" key="1">
    <source>
        <dbReference type="Pfam" id="PF12770"/>
    </source>
</evidence>
<evidence type="ECO:0000313" key="3">
    <source>
        <dbReference type="Proteomes" id="UP000663852"/>
    </source>
</evidence>
<reference evidence="2" key="1">
    <citation type="submission" date="2021-02" db="EMBL/GenBank/DDBJ databases">
        <authorList>
            <person name="Nowell W R."/>
        </authorList>
    </citation>
    <scope>NUCLEOTIDE SEQUENCE</scope>
</reference>
<sequence length="1040" mass="120136">MTSTTTNESGIINTIIKFKDNGNKLVKAEQYDDAIDEYDKAVQQLQFVTNEGQCAGLNAVLYLNLAYCNLKLQRYVTCISFCDDVLKLTDDKNIREKCLYRRGEANRCLMHIDRALQDFRAVLEITSTNKGALDGIARCKTIQIIPFENGTAEYAEVSAHGLLSALCCYNRLEYITSNVPPDLMFPFVSEGLSLLMEMVFTDDLKSGTLINVMEATNFGAFSRTEKMLLEHNIIYDENITNQSCNEMAFTEALFHAIVQRRVLKYRKALEILESKKEQFSTSSTIPQRLLFLLEKCFCLKLIRLEESTNGKGSAEHSICTIDLLREATEICQISLNTLKELVIDIQTLIIEEYFQQKQASMVYEELSRLVYIGNPIFQTHFWLQIAKHQLSEKRMLEFIACLAVAGYAILNDDNVLQICDYYLLSAKAHLYEGDYDGFVGCREKTDRLLTETLFKNDYSSTAAFVFQYKTMIAAWYDEYEALCIDFSRRSRKKNCNLQAEKLEREAFRTADWRISRGYVTEEMILAHCFELQSKTVKIPENCAYLTYKISGFYNKGKIDCLIFATEFHDLVRTDLDMDKEKLLERLAPILNDVNKEHTFEQNIDEIKSKYPALYKDFLTPIEAFLNEHKIFNVKIVSSDDFYRKVLGMQTKQLSEKDLLIPPEHCYIQYSSCTLKTNGTIYCYVIFGRQNIKFEIIDLKEHNLRVDQFLDNITFLAEGFNERPDDNSIDKSDTDVEKWTRLRKEFFKILFEPIMVHLKQIKCIQIIAEEELLYIPFSSLLISDDDEKYLIDIFEISFVLSAGFDQLYQLNSLNKESNVSCQLEVFTTETVHPEFEEEYGLDYSLVEIIEKLQHEQIPFTPHSSATKEEVEIFLKSRIHSKPSIFHYAGHTFYDEQQVQSNYALSGCMILQYDNGKERLDTMLYSNQIANYDLRNIRLAVLNSCSTLKGSSLTRSGHLGLARGFIIAGVSTVVATTIDLETNISVEFAKRFYKYLQEGLTISCSFTRTIRDLKELKDYRSPDYWGPFVLFGCGFNKLNIDT</sequence>
<dbReference type="SUPFAM" id="SSF48452">
    <property type="entry name" value="TPR-like"/>
    <property type="match status" value="1"/>
</dbReference>
<dbReference type="Pfam" id="PF12770">
    <property type="entry name" value="CHAT"/>
    <property type="match status" value="1"/>
</dbReference>
<dbReference type="OrthoDB" id="2942533at2759"/>
<protein>
    <recommendedName>
        <fullName evidence="1">CHAT domain-containing protein</fullName>
    </recommendedName>
</protein>
<dbReference type="InterPro" id="IPR011990">
    <property type="entry name" value="TPR-like_helical_dom_sf"/>
</dbReference>